<dbReference type="eggNOG" id="KOG2846">
    <property type="taxonomic scope" value="Eukaryota"/>
</dbReference>
<feature type="compositionally biased region" description="Low complexity" evidence="3">
    <location>
        <begin position="175"/>
        <end position="200"/>
    </location>
</feature>
<dbReference type="GO" id="GO:0071788">
    <property type="term" value="P:endoplasmic reticulum tubular network maintenance"/>
    <property type="evidence" value="ECO:0007669"/>
    <property type="project" value="UniProtKB-UniRule"/>
</dbReference>
<evidence type="ECO:0000256" key="3">
    <source>
        <dbReference type="SAM" id="MobiDB-lite"/>
    </source>
</evidence>
<gene>
    <name evidence="5" type="ORF">G210_3547</name>
</gene>
<organism evidence="5 6">
    <name type="scientific">Candida maltosa (strain Xu316)</name>
    <name type="common">Yeast</name>
    <dbReference type="NCBI Taxonomy" id="1245528"/>
    <lineage>
        <taxon>Eukaryota</taxon>
        <taxon>Fungi</taxon>
        <taxon>Dikarya</taxon>
        <taxon>Ascomycota</taxon>
        <taxon>Saccharomycotina</taxon>
        <taxon>Pichiomycetes</taxon>
        <taxon>Debaryomycetaceae</taxon>
        <taxon>Candida/Lodderomyces clade</taxon>
        <taxon>Candida</taxon>
    </lineage>
</organism>
<keyword evidence="6" id="KW-1185">Reference proteome</keyword>
<proteinExistence type="inferred from homology"/>
<comment type="caution">
    <text evidence="5">The sequence shown here is derived from an EMBL/GenBank/DDBJ whole genome shotgun (WGS) entry which is preliminary data.</text>
</comment>
<dbReference type="EMBL" id="AOGT01002079">
    <property type="protein sequence ID" value="EMG46211.1"/>
    <property type="molecule type" value="Genomic_DNA"/>
</dbReference>
<evidence type="ECO:0000256" key="1">
    <source>
        <dbReference type="RuleBase" id="RU367073"/>
    </source>
</evidence>
<dbReference type="Proteomes" id="UP000011777">
    <property type="component" value="Unassembled WGS sequence"/>
</dbReference>
<keyword evidence="1 5" id="KW-0812">Transmembrane</keyword>
<dbReference type="AlphaFoldDB" id="M3IIM8"/>
<feature type="region of interest" description="Disordered" evidence="3">
    <location>
        <begin position="161"/>
        <end position="215"/>
    </location>
</feature>
<dbReference type="Pfam" id="PF10058">
    <property type="entry name" value="Zn_ribbon_10"/>
    <property type="match status" value="1"/>
</dbReference>
<comment type="domain">
    <text evidence="1">The C4-type zinc finger motif is necessary both for its ER three-way tubular junction localization and formation.</text>
</comment>
<reference evidence="5 6" key="1">
    <citation type="submission" date="2013-02" db="EMBL/GenBank/DDBJ databases">
        <title>Genome sequence of Candida maltosa Xu316, a potential industrial strain for xylitol and ethanol production.</title>
        <authorList>
            <person name="Yu J."/>
            <person name="Wang Q."/>
            <person name="Geng X."/>
            <person name="Bao W."/>
            <person name="He P."/>
            <person name="Cai J."/>
        </authorList>
    </citation>
    <scope>NUCLEOTIDE SEQUENCE [LARGE SCALE GENOMIC DNA]</scope>
    <source>
        <strain evidence="6">Xu316</strain>
    </source>
</reference>
<feature type="region of interest" description="Disordered" evidence="3">
    <location>
        <begin position="281"/>
        <end position="329"/>
    </location>
</feature>
<dbReference type="GO" id="GO:1903373">
    <property type="term" value="P:positive regulation of endoplasmic reticulum tubular network organization"/>
    <property type="evidence" value="ECO:0007669"/>
    <property type="project" value="UniProtKB-UniRule"/>
</dbReference>
<evidence type="ECO:0000256" key="2">
    <source>
        <dbReference type="SAM" id="Coils"/>
    </source>
</evidence>
<feature type="coiled-coil region" evidence="2">
    <location>
        <begin position="22"/>
        <end position="49"/>
    </location>
</feature>
<accession>M3IIM8</accession>
<dbReference type="PANTHER" id="PTHR22166:SF12">
    <property type="entry name" value="ENDOPLASMIC RETICULUM JUNCTION FORMATION PROTEIN LUNAPARK"/>
    <property type="match status" value="1"/>
</dbReference>
<comment type="subcellular location">
    <subcellularLocation>
        <location evidence="1">Endoplasmic reticulum membrane</location>
        <topology evidence="1">Multi-pass membrane protein</topology>
    </subcellularLocation>
</comment>
<dbReference type="HOGENOM" id="CLU_043850_2_0_1"/>
<dbReference type="OrthoDB" id="1725934at2759"/>
<dbReference type="InterPro" id="IPR040115">
    <property type="entry name" value="Lnp"/>
</dbReference>
<feature type="transmembrane region" description="Helical" evidence="1">
    <location>
        <begin position="89"/>
        <end position="116"/>
    </location>
</feature>
<dbReference type="InterPro" id="IPR019273">
    <property type="entry name" value="Lunapark_Znf"/>
</dbReference>
<dbReference type="GO" id="GO:0098826">
    <property type="term" value="C:endoplasmic reticulum tubular network membrane"/>
    <property type="evidence" value="ECO:0007669"/>
    <property type="project" value="UniProtKB-UniRule"/>
</dbReference>
<feature type="domain" description="Lunapark zinc ribbon" evidence="4">
    <location>
        <begin position="217"/>
        <end position="273"/>
    </location>
</feature>
<keyword evidence="2" id="KW-0175">Coiled coil</keyword>
<dbReference type="STRING" id="1245528.M3IIM8"/>
<evidence type="ECO:0000259" key="4">
    <source>
        <dbReference type="Pfam" id="PF10058"/>
    </source>
</evidence>
<feature type="compositionally biased region" description="Low complexity" evidence="3">
    <location>
        <begin position="313"/>
        <end position="329"/>
    </location>
</feature>
<keyword evidence="1" id="KW-0863">Zinc-finger</keyword>
<evidence type="ECO:0000313" key="6">
    <source>
        <dbReference type="Proteomes" id="UP000011777"/>
    </source>
</evidence>
<comment type="function">
    <text evidence="1">Plays a role in determining ER morphology.</text>
</comment>
<comment type="similarity">
    <text evidence="1">Belongs to the lunapark family.</text>
</comment>
<feature type="transmembrane region" description="Helical" evidence="1">
    <location>
        <begin position="50"/>
        <end position="69"/>
    </location>
</feature>
<keyword evidence="1" id="KW-0479">Metal-binding</keyword>
<evidence type="ECO:0000313" key="5">
    <source>
        <dbReference type="EMBL" id="EMG46211.1"/>
    </source>
</evidence>
<sequence>MGVFSIFSSKGSFDPNTFEKELTTITENINNNKQQVNKLQQRQKSLRRSFVRYMIIIYGCILAYCYATIPSNTLGKNRIEWFLRGQSRHSFLVIAGFPLFAVLASRAIYAVFQFFIKNKQNYLKTLQTKHKQKIEELKKITNFNKTNELINKYGDDNKQQLKNRATKSQAPPPQQQQQQQPLQKSPINQQLKPPQGQQQPNRAPSPVIPQPPAKRTFQDRVLDILIGSDNSESVENRYALICFNCFSHNGLAPPNTEDPSSIKFQCWKCGAMNGKGMLFDQKFNSPKNPPTEEQPKPAEDTKPVDVQVEEPIQEIIPEESTSSTTDIKE</sequence>
<keyword evidence="1" id="KW-0256">Endoplasmic reticulum</keyword>
<protein>
    <recommendedName>
        <fullName evidence="1">Endoplasmic reticulum junction formation protein lunapark</fullName>
    </recommendedName>
</protein>
<name>M3IIM8_CANMX</name>
<dbReference type="PANTHER" id="PTHR22166">
    <property type="entry name" value="ENDOPLASMIC RETICULUM JUNCTION FORMATION PROTEIN LUNAPARK"/>
    <property type="match status" value="1"/>
</dbReference>
<feature type="compositionally biased region" description="Basic and acidic residues" evidence="3">
    <location>
        <begin position="293"/>
        <end position="303"/>
    </location>
</feature>
<keyword evidence="1" id="KW-0472">Membrane</keyword>
<dbReference type="OMA" id="ILFKWAL"/>
<keyword evidence="1" id="KW-1133">Transmembrane helix</keyword>
<keyword evidence="1" id="KW-0862">Zinc</keyword>
<dbReference type="GO" id="GO:0008270">
    <property type="term" value="F:zinc ion binding"/>
    <property type="evidence" value="ECO:0007669"/>
    <property type="project" value="UniProtKB-KW"/>
</dbReference>